<keyword evidence="5" id="KW-0408">Iron</keyword>
<dbReference type="SUPFAM" id="SSF51735">
    <property type="entry name" value="NAD(P)-binding Rossmann-fold domains"/>
    <property type="match status" value="1"/>
</dbReference>
<keyword evidence="6 14" id="KW-0812">Transmembrane</keyword>
<evidence type="ECO:0000259" key="16">
    <source>
        <dbReference type="Pfam" id="PF03807"/>
    </source>
</evidence>
<feature type="transmembrane region" description="Helical" evidence="14">
    <location>
        <begin position="317"/>
        <end position="335"/>
    </location>
</feature>
<dbReference type="GO" id="GO:0008823">
    <property type="term" value="F:cupric reductase (NADH) activity"/>
    <property type="evidence" value="ECO:0007669"/>
    <property type="project" value="TreeGrafter"/>
</dbReference>
<dbReference type="GO" id="GO:0010008">
    <property type="term" value="C:endosome membrane"/>
    <property type="evidence" value="ECO:0007669"/>
    <property type="project" value="UniProtKB-SubCell"/>
</dbReference>
<organism evidence="17 18">
    <name type="scientific">Brachionus calyciflorus</name>
    <dbReference type="NCBI Taxonomy" id="104777"/>
    <lineage>
        <taxon>Eukaryota</taxon>
        <taxon>Metazoa</taxon>
        <taxon>Spiralia</taxon>
        <taxon>Gnathifera</taxon>
        <taxon>Rotifera</taxon>
        <taxon>Eurotatoria</taxon>
        <taxon>Monogononta</taxon>
        <taxon>Pseudotrocha</taxon>
        <taxon>Ploima</taxon>
        <taxon>Brachionidae</taxon>
        <taxon>Brachionus</taxon>
    </lineage>
</organism>
<evidence type="ECO:0000256" key="12">
    <source>
        <dbReference type="ARBA" id="ARBA00048958"/>
    </source>
</evidence>
<evidence type="ECO:0000313" key="18">
    <source>
        <dbReference type="Proteomes" id="UP000663879"/>
    </source>
</evidence>
<feature type="domain" description="Pyrroline-5-carboxylate reductase catalytic N-terminal" evidence="16">
    <location>
        <begin position="8"/>
        <end position="110"/>
    </location>
</feature>
<evidence type="ECO:0000256" key="6">
    <source>
        <dbReference type="ARBA" id="ARBA00022692"/>
    </source>
</evidence>
<protein>
    <submittedName>
        <fullName evidence="17">Uncharacterized protein</fullName>
    </submittedName>
</protein>
<dbReference type="AlphaFoldDB" id="A0A813U541"/>
<keyword evidence="8 14" id="KW-1133">Transmembrane helix</keyword>
<keyword evidence="10" id="KW-0186">Copper</keyword>
<feature type="transmembrane region" description="Helical" evidence="14">
    <location>
        <begin position="440"/>
        <end position="459"/>
    </location>
</feature>
<gene>
    <name evidence="17" type="ORF">OXX778_LOCUS7475</name>
</gene>
<comment type="catalytic activity">
    <reaction evidence="13">
        <text>2 Fe(2+) + NADP(+) + H(+) = 2 Fe(3+) + NADPH</text>
        <dbReference type="Rhea" id="RHEA:71767"/>
        <dbReference type="ChEBI" id="CHEBI:15378"/>
        <dbReference type="ChEBI" id="CHEBI:29033"/>
        <dbReference type="ChEBI" id="CHEBI:29034"/>
        <dbReference type="ChEBI" id="CHEBI:57783"/>
        <dbReference type="ChEBI" id="CHEBI:58349"/>
    </reaction>
    <physiologicalReaction direction="right-to-left" evidence="13">
        <dbReference type="Rhea" id="RHEA:71769"/>
    </physiologicalReaction>
</comment>
<evidence type="ECO:0000256" key="5">
    <source>
        <dbReference type="ARBA" id="ARBA00022496"/>
    </source>
</evidence>
<keyword evidence="5" id="KW-0410">Iron transport</keyword>
<evidence type="ECO:0000256" key="7">
    <source>
        <dbReference type="ARBA" id="ARBA00022753"/>
    </source>
</evidence>
<evidence type="ECO:0000256" key="8">
    <source>
        <dbReference type="ARBA" id="ARBA00022989"/>
    </source>
</evidence>
<keyword evidence="11 14" id="KW-0472">Membrane</keyword>
<dbReference type="Gene3D" id="3.40.50.720">
    <property type="entry name" value="NAD(P)-binding Rossmann-like Domain"/>
    <property type="match status" value="1"/>
</dbReference>
<dbReference type="GO" id="GO:0015677">
    <property type="term" value="P:copper ion import"/>
    <property type="evidence" value="ECO:0007669"/>
    <property type="project" value="TreeGrafter"/>
</dbReference>
<dbReference type="Proteomes" id="UP000663879">
    <property type="component" value="Unassembled WGS sequence"/>
</dbReference>
<evidence type="ECO:0000256" key="9">
    <source>
        <dbReference type="ARBA" id="ARBA00023002"/>
    </source>
</evidence>
<feature type="transmembrane region" description="Helical" evidence="14">
    <location>
        <begin position="367"/>
        <end position="388"/>
    </location>
</feature>
<keyword evidence="7" id="KW-0967">Endosome</keyword>
<keyword evidence="18" id="KW-1185">Reference proteome</keyword>
<feature type="transmembrane region" description="Helical" evidence="14">
    <location>
        <begin position="227"/>
        <end position="247"/>
    </location>
</feature>
<comment type="cofactor">
    <cofactor evidence="1">
        <name>heme b</name>
        <dbReference type="ChEBI" id="CHEBI:60344"/>
    </cofactor>
</comment>
<comment type="subcellular location">
    <subcellularLocation>
        <location evidence="3">Endosome membrane</location>
        <topology evidence="3">Multi-pass membrane protein</topology>
    </subcellularLocation>
</comment>
<comment type="catalytic activity">
    <reaction evidence="12">
        <text>2 Cu(+) + NADP(+) + H(+) = 2 Cu(2+) + NADPH</text>
        <dbReference type="Rhea" id="RHEA:71771"/>
        <dbReference type="ChEBI" id="CHEBI:15378"/>
        <dbReference type="ChEBI" id="CHEBI:29036"/>
        <dbReference type="ChEBI" id="CHEBI:49552"/>
        <dbReference type="ChEBI" id="CHEBI:57783"/>
        <dbReference type="ChEBI" id="CHEBI:58349"/>
    </reaction>
    <physiologicalReaction direction="right-to-left" evidence="12">
        <dbReference type="Rhea" id="RHEA:71773"/>
    </physiologicalReaction>
</comment>
<dbReference type="GO" id="GO:0052851">
    <property type="term" value="F:ferric-chelate reductase (NADPH) activity"/>
    <property type="evidence" value="ECO:0007669"/>
    <property type="project" value="TreeGrafter"/>
</dbReference>
<comment type="cofactor">
    <cofactor evidence="2">
        <name>FAD</name>
        <dbReference type="ChEBI" id="CHEBI:57692"/>
    </cofactor>
</comment>
<dbReference type="InterPro" id="IPR051267">
    <property type="entry name" value="STEAP_metalloreductase"/>
</dbReference>
<dbReference type="InterPro" id="IPR013130">
    <property type="entry name" value="Fe3_Rdtase_TM_dom"/>
</dbReference>
<evidence type="ECO:0000256" key="4">
    <source>
        <dbReference type="ARBA" id="ARBA00007729"/>
    </source>
</evidence>
<accession>A0A813U541</accession>
<comment type="similarity">
    <text evidence="4">Belongs to the STEAP family.</text>
</comment>
<evidence type="ECO:0000259" key="15">
    <source>
        <dbReference type="Pfam" id="PF01794"/>
    </source>
</evidence>
<evidence type="ECO:0000256" key="3">
    <source>
        <dbReference type="ARBA" id="ARBA00004337"/>
    </source>
</evidence>
<comment type="caution">
    <text evidence="17">The sequence shown here is derived from an EMBL/GenBank/DDBJ whole genome shotgun (WGS) entry which is preliminary data.</text>
</comment>
<dbReference type="PANTHER" id="PTHR14239">
    <property type="entry name" value="DUDULIN-RELATED"/>
    <property type="match status" value="1"/>
</dbReference>
<feature type="transmembrane region" description="Helical" evidence="14">
    <location>
        <begin position="400"/>
        <end position="420"/>
    </location>
</feature>
<evidence type="ECO:0000313" key="17">
    <source>
        <dbReference type="EMBL" id="CAF0821187.1"/>
    </source>
</evidence>
<feature type="domain" description="Ferric oxidoreductase" evidence="15">
    <location>
        <begin position="305"/>
        <end position="406"/>
    </location>
</feature>
<reference evidence="17" key="1">
    <citation type="submission" date="2021-02" db="EMBL/GenBank/DDBJ databases">
        <authorList>
            <person name="Nowell W R."/>
        </authorList>
    </citation>
    <scope>NUCLEOTIDE SEQUENCE</scope>
    <source>
        <strain evidence="17">Ploen Becks lab</strain>
    </source>
</reference>
<evidence type="ECO:0000256" key="14">
    <source>
        <dbReference type="SAM" id="Phobius"/>
    </source>
</evidence>
<evidence type="ECO:0000256" key="2">
    <source>
        <dbReference type="ARBA" id="ARBA00001974"/>
    </source>
</evidence>
<dbReference type="Pfam" id="PF03807">
    <property type="entry name" value="F420_oxidored"/>
    <property type="match status" value="1"/>
</dbReference>
<dbReference type="Pfam" id="PF01794">
    <property type="entry name" value="Ferric_reduct"/>
    <property type="match status" value="1"/>
</dbReference>
<evidence type="ECO:0000256" key="1">
    <source>
        <dbReference type="ARBA" id="ARBA00001970"/>
    </source>
</evidence>
<evidence type="ECO:0000256" key="13">
    <source>
        <dbReference type="ARBA" id="ARBA00049387"/>
    </source>
</evidence>
<dbReference type="InterPro" id="IPR036291">
    <property type="entry name" value="NAD(P)-bd_dom_sf"/>
</dbReference>
<feature type="transmembrane region" description="Helical" evidence="14">
    <location>
        <begin position="267"/>
        <end position="292"/>
    </location>
</feature>
<sequence>MSLTKKEKIAIIGTGNYAISIAKVFLHYGHEVIFGSRRPNLNYLKENLSIYDEKNFQVTNIQDAWSQSENVVILAISSDETVYENFVSKIVQHLSKEKLLKPKIIIEISNQSTDFQNKISNAERLENLFRERLSENSLQSKISIVKAFNLVNAYALSTFVDEPSKNNLSNLEFRIPIAGSDEKSKEFVRNLLSQIGIEAYDYGDLEDALELEQVNMTTFHEWKLPSLISFGFLLFNFIWIFLIYFYFPKKPHTFYEYLSDFSLLGHLNKVLGFTTLNLLAYVYFAYVIASIYQLKNGTKYKKFPKWLDTWLKGRKQLGLLAFYMGSFHAMASIYVTNPQYLKDWHIKLANGVGRLTLNGELNILTGILAYLLMVVVALTCINSIANSLNWSEWRFVQSKMGMACLVMGFIHDTLMYFRIYNEKDEFNYSFVYLITRVKLIALYFPFIVLLSRFVLGYVGPISQRLEKIRNGTIVKNSPKDN</sequence>
<evidence type="ECO:0000256" key="11">
    <source>
        <dbReference type="ARBA" id="ARBA00023136"/>
    </source>
</evidence>
<keyword evidence="5" id="KW-0406">Ion transport</keyword>
<dbReference type="InterPro" id="IPR028939">
    <property type="entry name" value="P5C_Rdtase_cat_N"/>
</dbReference>
<proteinExistence type="inferred from homology"/>
<dbReference type="GO" id="GO:0006826">
    <property type="term" value="P:iron ion transport"/>
    <property type="evidence" value="ECO:0007669"/>
    <property type="project" value="UniProtKB-KW"/>
</dbReference>
<dbReference type="GO" id="GO:0005886">
    <property type="term" value="C:plasma membrane"/>
    <property type="evidence" value="ECO:0007669"/>
    <property type="project" value="TreeGrafter"/>
</dbReference>
<dbReference type="EMBL" id="CAJNOC010000956">
    <property type="protein sequence ID" value="CAF0821187.1"/>
    <property type="molecule type" value="Genomic_DNA"/>
</dbReference>
<name>A0A813U541_9BILA</name>
<dbReference type="PANTHER" id="PTHR14239:SF0">
    <property type="entry name" value="F420-DEPENDENT NADP REDUCTASE"/>
    <property type="match status" value="1"/>
</dbReference>
<keyword evidence="9" id="KW-0560">Oxidoreductase</keyword>
<evidence type="ECO:0000256" key="10">
    <source>
        <dbReference type="ARBA" id="ARBA00023008"/>
    </source>
</evidence>
<dbReference type="OrthoDB" id="550646at2759"/>
<keyword evidence="5" id="KW-0813">Transport</keyword>